<protein>
    <recommendedName>
        <fullName evidence="3">Alpha/beta hydrolase fold-3 domain-containing protein</fullName>
    </recommendedName>
</protein>
<comment type="caution">
    <text evidence="4">The sequence shown here is derived from an EMBL/GenBank/DDBJ whole genome shotgun (WGS) entry which is preliminary data.</text>
</comment>
<name>A0A9J6DUD7_RHIMP</name>
<reference evidence="4" key="1">
    <citation type="journal article" date="2020" name="Cell">
        <title>Large-Scale Comparative Analyses of Tick Genomes Elucidate Their Genetic Diversity and Vector Capacities.</title>
        <authorList>
            <consortium name="Tick Genome and Microbiome Consortium (TIGMIC)"/>
            <person name="Jia N."/>
            <person name="Wang J."/>
            <person name="Shi W."/>
            <person name="Du L."/>
            <person name="Sun Y."/>
            <person name="Zhan W."/>
            <person name="Jiang J.F."/>
            <person name="Wang Q."/>
            <person name="Zhang B."/>
            <person name="Ji P."/>
            <person name="Bell-Sakyi L."/>
            <person name="Cui X.M."/>
            <person name="Yuan T.T."/>
            <person name="Jiang B.G."/>
            <person name="Yang W.F."/>
            <person name="Lam T.T."/>
            <person name="Chang Q.C."/>
            <person name="Ding S.J."/>
            <person name="Wang X.J."/>
            <person name="Zhu J.G."/>
            <person name="Ruan X.D."/>
            <person name="Zhao L."/>
            <person name="Wei J.T."/>
            <person name="Ye R.Z."/>
            <person name="Que T.C."/>
            <person name="Du C.H."/>
            <person name="Zhou Y.H."/>
            <person name="Cheng J.X."/>
            <person name="Dai P.F."/>
            <person name="Guo W.B."/>
            <person name="Han X.H."/>
            <person name="Huang E.J."/>
            <person name="Li L.F."/>
            <person name="Wei W."/>
            <person name="Gao Y.C."/>
            <person name="Liu J.Z."/>
            <person name="Shao H.Z."/>
            <person name="Wang X."/>
            <person name="Wang C.C."/>
            <person name="Yang T.C."/>
            <person name="Huo Q.B."/>
            <person name="Li W."/>
            <person name="Chen H.Y."/>
            <person name="Chen S.E."/>
            <person name="Zhou L.G."/>
            <person name="Ni X.B."/>
            <person name="Tian J.H."/>
            <person name="Sheng Y."/>
            <person name="Liu T."/>
            <person name="Pan Y.S."/>
            <person name="Xia L.Y."/>
            <person name="Li J."/>
            <person name="Zhao F."/>
            <person name="Cao W.C."/>
        </authorList>
    </citation>
    <scope>NUCLEOTIDE SEQUENCE</scope>
    <source>
        <strain evidence="4">Rmic-2018</strain>
    </source>
</reference>
<dbReference type="InterPro" id="IPR029058">
    <property type="entry name" value="AB_hydrolase_fold"/>
</dbReference>
<feature type="coiled-coil region" evidence="2">
    <location>
        <begin position="341"/>
        <end position="385"/>
    </location>
</feature>
<dbReference type="PANTHER" id="PTHR48081">
    <property type="entry name" value="AB HYDROLASE SUPERFAMILY PROTEIN C4A8.06C"/>
    <property type="match status" value="1"/>
</dbReference>
<proteinExistence type="predicted"/>
<reference evidence="4" key="2">
    <citation type="submission" date="2021-09" db="EMBL/GenBank/DDBJ databases">
        <authorList>
            <person name="Jia N."/>
            <person name="Wang J."/>
            <person name="Shi W."/>
            <person name="Du L."/>
            <person name="Sun Y."/>
            <person name="Zhan W."/>
            <person name="Jiang J."/>
            <person name="Wang Q."/>
            <person name="Zhang B."/>
            <person name="Ji P."/>
            <person name="Sakyi L.B."/>
            <person name="Cui X."/>
            <person name="Yuan T."/>
            <person name="Jiang B."/>
            <person name="Yang W."/>
            <person name="Lam T.T.-Y."/>
            <person name="Chang Q."/>
            <person name="Ding S."/>
            <person name="Wang X."/>
            <person name="Zhu J."/>
            <person name="Ruan X."/>
            <person name="Zhao L."/>
            <person name="Wei J."/>
            <person name="Que T."/>
            <person name="Du C."/>
            <person name="Cheng J."/>
            <person name="Dai P."/>
            <person name="Han X."/>
            <person name="Huang E."/>
            <person name="Gao Y."/>
            <person name="Liu J."/>
            <person name="Shao H."/>
            <person name="Ye R."/>
            <person name="Li L."/>
            <person name="Wei W."/>
            <person name="Wang X."/>
            <person name="Wang C."/>
            <person name="Huo Q."/>
            <person name="Li W."/>
            <person name="Guo W."/>
            <person name="Chen H."/>
            <person name="Chen S."/>
            <person name="Zhou L."/>
            <person name="Zhou L."/>
            <person name="Ni X."/>
            <person name="Tian J."/>
            <person name="Zhou Y."/>
            <person name="Sheng Y."/>
            <person name="Liu T."/>
            <person name="Pan Y."/>
            <person name="Xia L."/>
            <person name="Li J."/>
            <person name="Zhao F."/>
            <person name="Cao W."/>
        </authorList>
    </citation>
    <scope>NUCLEOTIDE SEQUENCE</scope>
    <source>
        <strain evidence="4">Rmic-2018</strain>
        <tissue evidence="4">Larvae</tissue>
    </source>
</reference>
<evidence type="ECO:0000313" key="4">
    <source>
        <dbReference type="EMBL" id="KAH8025652.1"/>
    </source>
</evidence>
<dbReference type="Proteomes" id="UP000821866">
    <property type="component" value="Unassembled WGS sequence"/>
</dbReference>
<evidence type="ECO:0000256" key="1">
    <source>
        <dbReference type="ARBA" id="ARBA00022801"/>
    </source>
</evidence>
<dbReference type="EMBL" id="JABSTU010000007">
    <property type="protein sequence ID" value="KAH8025652.1"/>
    <property type="molecule type" value="Genomic_DNA"/>
</dbReference>
<dbReference type="VEuPathDB" id="VectorBase:LOC119170008"/>
<dbReference type="GO" id="GO:0004061">
    <property type="term" value="F:arylformamidase activity"/>
    <property type="evidence" value="ECO:0007669"/>
    <property type="project" value="TreeGrafter"/>
</dbReference>
<feature type="domain" description="Alpha/beta hydrolase fold-3" evidence="3">
    <location>
        <begin position="92"/>
        <end position="238"/>
    </location>
</feature>
<dbReference type="Gene3D" id="3.40.50.1820">
    <property type="entry name" value="alpha/beta hydrolase"/>
    <property type="match status" value="1"/>
</dbReference>
<keyword evidence="1" id="KW-0378">Hydrolase</keyword>
<dbReference type="Pfam" id="PF07859">
    <property type="entry name" value="Abhydrolase_3"/>
    <property type="match status" value="1"/>
</dbReference>
<dbReference type="InterPro" id="IPR050300">
    <property type="entry name" value="GDXG_lipolytic_enzyme"/>
</dbReference>
<evidence type="ECO:0000256" key="2">
    <source>
        <dbReference type="SAM" id="Coils"/>
    </source>
</evidence>
<gene>
    <name evidence="4" type="ORF">HPB51_010736</name>
</gene>
<keyword evidence="5" id="KW-1185">Reference proteome</keyword>
<dbReference type="AlphaFoldDB" id="A0A9J6DUD7"/>
<evidence type="ECO:0000259" key="3">
    <source>
        <dbReference type="Pfam" id="PF07859"/>
    </source>
</evidence>
<sequence length="528" mass="57554">MPLQRDCPSLLAFSVHAAEAVMEDTEFLPSCWGHRLRGQELIDHYVKETARLSEKTRVRLGAQKDIRFGKHPRECLDLYYGDRQPDECRSTLLFWHGGYWVEGDRQSHALVADAFVEAGMAVAVAGYPLAPSATLDQIVESATRCARHVLALRPGPLVLAGHSAGAHLAAMVATRLHGESRLRSLLLLSPVLDVVALLGSSVARDAAISADQAMRNSPLQLVDELPTHLHIVFSPSFTAASSWHCGPTFAKLAKTKEVTPSEFNMATVSALESSERPRGLRNDDHHPAPCYLLGPLRPSTRLVTTGWQRRDSAHAKSQQARASIGIVSAEIMAAECDDDELSECLELIDEHERRKAEERNEKLIREAEERDLERKRLEIELLKARGSSEEGMLASRAGAFLQFWTTLPEAADHQGARGLLQSRIEVSTASAHQHCLHRPLPTKVDDLRTSRSRPAAGGSCYKAVTKTLGRMPPSVPSRHLGHSVCGGGLSPAPALFVSAVRFACGAVATGGPLWNVRKAGCVLQEGLP</sequence>
<dbReference type="PANTHER" id="PTHR48081:SF33">
    <property type="entry name" value="KYNURENINE FORMAMIDASE"/>
    <property type="match status" value="1"/>
</dbReference>
<dbReference type="SUPFAM" id="SSF53474">
    <property type="entry name" value="alpha/beta-Hydrolases"/>
    <property type="match status" value="1"/>
</dbReference>
<dbReference type="InterPro" id="IPR013094">
    <property type="entry name" value="AB_hydrolase_3"/>
</dbReference>
<organism evidence="4 5">
    <name type="scientific">Rhipicephalus microplus</name>
    <name type="common">Cattle tick</name>
    <name type="synonym">Boophilus microplus</name>
    <dbReference type="NCBI Taxonomy" id="6941"/>
    <lineage>
        <taxon>Eukaryota</taxon>
        <taxon>Metazoa</taxon>
        <taxon>Ecdysozoa</taxon>
        <taxon>Arthropoda</taxon>
        <taxon>Chelicerata</taxon>
        <taxon>Arachnida</taxon>
        <taxon>Acari</taxon>
        <taxon>Parasitiformes</taxon>
        <taxon>Ixodida</taxon>
        <taxon>Ixodoidea</taxon>
        <taxon>Ixodidae</taxon>
        <taxon>Rhipicephalinae</taxon>
        <taxon>Rhipicephalus</taxon>
        <taxon>Boophilus</taxon>
    </lineage>
</organism>
<keyword evidence="2" id="KW-0175">Coiled coil</keyword>
<evidence type="ECO:0000313" key="5">
    <source>
        <dbReference type="Proteomes" id="UP000821866"/>
    </source>
</evidence>
<accession>A0A9J6DUD7</accession>